<accession>A0A023W6H4</accession>
<dbReference type="Proteomes" id="UP000024445">
    <property type="component" value="Segment"/>
</dbReference>
<protein>
    <submittedName>
        <fullName evidence="1">Uncharacterized protein</fullName>
    </submittedName>
</protein>
<reference evidence="1 2" key="1">
    <citation type="submission" date="2014-01" db="EMBL/GenBank/DDBJ databases">
        <authorList>
            <person name="Zhang G."/>
            <person name="Jin J."/>
            <person name="Li Z.J."/>
            <person name="Wang S.W."/>
            <person name="Chen S.J."/>
            <person name="Wang S.M."/>
            <person name="Wang X.T."/>
            <person name="Li Y.H."/>
            <person name="Wang J."/>
            <person name="Yang C.K."/>
            <person name="Wang L."/>
        </authorList>
    </citation>
    <scope>NUCLEOTIDE SEQUENCE [LARGE SCALE GENOMIC DNA]</scope>
</reference>
<dbReference type="RefSeq" id="YP_009030236.1">
    <property type="nucleotide sequence ID" value="NC_024121.1"/>
</dbReference>
<dbReference type="KEGG" id="vg:19485068"/>
<evidence type="ECO:0000313" key="2">
    <source>
        <dbReference type="Proteomes" id="UP000024445"/>
    </source>
</evidence>
<gene>
    <name evidence="1" type="ORF">PS2_189</name>
</gene>
<dbReference type="GeneID" id="19485068"/>
<sequence length="122" mass="13411">MDFSASPMNYTARDAKNAGNTAMHNAIDWVYGKIIERIQEQSLKSDQLTIDFTMLMKAYEEPCPIQKVLNKVLDSLRDAGFSASVGSSSLGGSDVIHISWSDEDTEAEQAAMNDTLKSIFGK</sequence>
<organism evidence="1 2">
    <name type="scientific">Serratia phage PS2</name>
    <dbReference type="NCBI Taxonomy" id="1481112"/>
    <lineage>
        <taxon>Viruses</taxon>
        <taxon>Duplodnaviria</taxon>
        <taxon>Heunggongvirae</taxon>
        <taxon>Uroviricota</taxon>
        <taxon>Caudoviricetes</taxon>
        <taxon>Muldoonvirus</taxon>
        <taxon>Muldoonvirus PS2</taxon>
    </lineage>
</organism>
<dbReference type="EMBL" id="KJ025957">
    <property type="protein sequence ID" value="AHY25431.1"/>
    <property type="molecule type" value="Genomic_DNA"/>
</dbReference>
<keyword evidence="2" id="KW-1185">Reference proteome</keyword>
<evidence type="ECO:0000313" key="1">
    <source>
        <dbReference type="EMBL" id="AHY25431.1"/>
    </source>
</evidence>
<proteinExistence type="predicted"/>
<name>A0A023W6H4_9CAUD</name>